<dbReference type="EMBL" id="LGCL01000024">
    <property type="protein sequence ID" value="KPL76942.1"/>
    <property type="molecule type" value="Genomic_DNA"/>
</dbReference>
<dbReference type="RefSeq" id="WP_075062887.1">
    <property type="nucleotide sequence ID" value="NZ_LGCL01000024.1"/>
</dbReference>
<evidence type="ECO:0000313" key="2">
    <source>
        <dbReference type="EMBL" id="KPL76942.1"/>
    </source>
</evidence>
<proteinExistence type="predicted"/>
<keyword evidence="1" id="KW-0812">Transmembrane</keyword>
<evidence type="ECO:0008006" key="4">
    <source>
        <dbReference type="Google" id="ProtNLM"/>
    </source>
</evidence>
<dbReference type="OrthoDB" id="49284at2"/>
<dbReference type="STRING" id="1134406.ADN00_10145"/>
<feature type="transmembrane region" description="Helical" evidence="1">
    <location>
        <begin position="75"/>
        <end position="97"/>
    </location>
</feature>
<comment type="caution">
    <text evidence="2">The sequence shown here is derived from an EMBL/GenBank/DDBJ whole genome shotgun (WGS) entry which is preliminary data.</text>
</comment>
<name>A0A0P6X522_9CHLR</name>
<evidence type="ECO:0000256" key="1">
    <source>
        <dbReference type="SAM" id="Phobius"/>
    </source>
</evidence>
<keyword evidence="1" id="KW-0472">Membrane</keyword>
<keyword evidence="1" id="KW-1133">Transmembrane helix</keyword>
<reference evidence="2 3" key="1">
    <citation type="submission" date="2015-07" db="EMBL/GenBank/DDBJ databases">
        <title>Genome sequence of Ornatilinea apprima DSM 23815.</title>
        <authorList>
            <person name="Hemp J."/>
            <person name="Ward L.M."/>
            <person name="Pace L.A."/>
            <person name="Fischer W.W."/>
        </authorList>
    </citation>
    <scope>NUCLEOTIDE SEQUENCE [LARGE SCALE GENOMIC DNA]</scope>
    <source>
        <strain evidence="2 3">P3M-1</strain>
    </source>
</reference>
<dbReference type="Proteomes" id="UP000050417">
    <property type="component" value="Unassembled WGS sequence"/>
</dbReference>
<feature type="transmembrane region" description="Helical" evidence="1">
    <location>
        <begin position="109"/>
        <end position="132"/>
    </location>
</feature>
<dbReference type="AlphaFoldDB" id="A0A0P6X522"/>
<organism evidence="2 3">
    <name type="scientific">Ornatilinea apprima</name>
    <dbReference type="NCBI Taxonomy" id="1134406"/>
    <lineage>
        <taxon>Bacteria</taxon>
        <taxon>Bacillati</taxon>
        <taxon>Chloroflexota</taxon>
        <taxon>Anaerolineae</taxon>
        <taxon>Anaerolineales</taxon>
        <taxon>Anaerolineaceae</taxon>
        <taxon>Ornatilinea</taxon>
    </lineage>
</organism>
<protein>
    <recommendedName>
        <fullName evidence="4">Transmembrane protein</fullName>
    </recommendedName>
</protein>
<keyword evidence="3" id="KW-1185">Reference proteome</keyword>
<evidence type="ECO:0000313" key="3">
    <source>
        <dbReference type="Proteomes" id="UP000050417"/>
    </source>
</evidence>
<sequence length="148" mass="15506">MQKKNTFTKILAAAGCVLIWLPLAAPVMFTAIRLAQGGPFRFDFLMPGELFPAALAGALLLLWAALRVRSQVRIIAWGLGCMVALLVGSQGLAVVSGLASGRIEASGPWFVLVLTLFVGFILAMVVIAVSGVRLARGLFARPAADGGL</sequence>
<feature type="transmembrane region" description="Helical" evidence="1">
    <location>
        <begin position="50"/>
        <end position="68"/>
    </location>
</feature>
<accession>A0A0P6X522</accession>
<gene>
    <name evidence="2" type="ORF">ADN00_10145</name>
</gene>